<evidence type="ECO:0000313" key="13">
    <source>
        <dbReference type="Proteomes" id="UP001596270"/>
    </source>
</evidence>
<dbReference type="PANTHER" id="PTHR47354">
    <property type="entry name" value="NADH OXIDOREDUCTASE HCR"/>
    <property type="match status" value="1"/>
</dbReference>
<dbReference type="SUPFAM" id="SSF63380">
    <property type="entry name" value="Riboflavin synthase domain-like"/>
    <property type="match status" value="1"/>
</dbReference>
<dbReference type="CDD" id="cd00207">
    <property type="entry name" value="fer2"/>
    <property type="match status" value="1"/>
</dbReference>
<keyword evidence="7" id="KW-0408">Iron</keyword>
<dbReference type="InterPro" id="IPR039261">
    <property type="entry name" value="FNR_nucleotide-bd"/>
</dbReference>
<evidence type="ECO:0000256" key="2">
    <source>
        <dbReference type="ARBA" id="ARBA00022630"/>
    </source>
</evidence>
<organism evidence="12 13">
    <name type="scientific">Polaromonas aquatica</name>
    <dbReference type="NCBI Taxonomy" id="332657"/>
    <lineage>
        <taxon>Bacteria</taxon>
        <taxon>Pseudomonadati</taxon>
        <taxon>Pseudomonadota</taxon>
        <taxon>Betaproteobacteria</taxon>
        <taxon>Burkholderiales</taxon>
        <taxon>Comamonadaceae</taxon>
        <taxon>Polaromonas</taxon>
    </lineage>
</organism>
<dbReference type="PANTHER" id="PTHR47354:SF1">
    <property type="entry name" value="CARNITINE MONOOXYGENASE REDUCTASE SUBUNIT"/>
    <property type="match status" value="1"/>
</dbReference>
<feature type="domain" description="2Fe-2S ferredoxin-type" evidence="10">
    <location>
        <begin position="239"/>
        <end position="326"/>
    </location>
</feature>
<dbReference type="InterPro" id="IPR017938">
    <property type="entry name" value="Riboflavin_synthase-like_b-brl"/>
</dbReference>
<keyword evidence="3" id="KW-0288">FMN</keyword>
<dbReference type="Proteomes" id="UP001596270">
    <property type="component" value="Unassembled WGS sequence"/>
</dbReference>
<evidence type="ECO:0000256" key="9">
    <source>
        <dbReference type="SAM" id="Phobius"/>
    </source>
</evidence>
<keyword evidence="2" id="KW-0285">Flavoprotein</keyword>
<dbReference type="Pfam" id="PF00111">
    <property type="entry name" value="Fer2"/>
    <property type="match status" value="1"/>
</dbReference>
<dbReference type="InterPro" id="IPR036010">
    <property type="entry name" value="2Fe-2S_ferredoxin-like_sf"/>
</dbReference>
<dbReference type="RefSeq" id="WP_371436710.1">
    <property type="nucleotide sequence ID" value="NZ_JBHSRS010000078.1"/>
</dbReference>
<evidence type="ECO:0000313" key="12">
    <source>
        <dbReference type="EMBL" id="MFC6282539.1"/>
    </source>
</evidence>
<keyword evidence="9" id="KW-1133">Transmembrane helix</keyword>
<gene>
    <name evidence="12" type="ORF">ACFQND_15040</name>
</gene>
<comment type="caution">
    <text evidence="12">The sequence shown here is derived from an EMBL/GenBank/DDBJ whole genome shotgun (WGS) entry which is preliminary data.</text>
</comment>
<keyword evidence="6" id="KW-0560">Oxidoreductase</keyword>
<sequence length="326" mass="35319">MPKEYLDVLVREVTQLTPRVREYLLVSTDGSPLPACEAGAHIELLIAPQAIGRTVRHYSLTGGTGSVDDSRMAYRIAVQREDRPRGSAFIHDTFAVGTQLAISPPKNEFRLDHRDGKSLLIAGGIGITPVFAMLRSLLRRKRNFEIAYTGRSRSEMAYVDAVERLAGDRAHIHCNDAAGGMLDLKALFAAQPANTKAYICGPAGLIEAARATAAALGWEPQRVRSELFTPPPTGHEVAFEVVLAQSGRTVQVGQHTSILDALKSAGMHPLFDCRRGECGLCPLPVLEADGPIAHRDRYLSDEEKASGSTLCICVSRLQGSRLVLDA</sequence>
<evidence type="ECO:0000256" key="7">
    <source>
        <dbReference type="ARBA" id="ARBA00023004"/>
    </source>
</evidence>
<evidence type="ECO:0000256" key="4">
    <source>
        <dbReference type="ARBA" id="ARBA00022714"/>
    </source>
</evidence>
<dbReference type="InterPro" id="IPR006058">
    <property type="entry name" value="2Fe2S_fd_BS"/>
</dbReference>
<protein>
    <submittedName>
        <fullName evidence="12">PDR/VanB family oxidoreductase</fullName>
    </submittedName>
</protein>
<accession>A0ABW1TZY5</accession>
<evidence type="ECO:0000256" key="1">
    <source>
        <dbReference type="ARBA" id="ARBA00001917"/>
    </source>
</evidence>
<dbReference type="InterPro" id="IPR054582">
    <property type="entry name" value="DmmA-like_N"/>
</dbReference>
<dbReference type="SUPFAM" id="SSF52343">
    <property type="entry name" value="Ferredoxin reductase-like, C-terminal NADP-linked domain"/>
    <property type="match status" value="1"/>
</dbReference>
<dbReference type="InterPro" id="IPR017927">
    <property type="entry name" value="FAD-bd_FR_type"/>
</dbReference>
<comment type="cofactor">
    <cofactor evidence="1">
        <name>FMN</name>
        <dbReference type="ChEBI" id="CHEBI:58210"/>
    </cofactor>
</comment>
<dbReference type="Gene3D" id="2.40.30.10">
    <property type="entry name" value="Translation factors"/>
    <property type="match status" value="1"/>
</dbReference>
<reference evidence="13" key="1">
    <citation type="journal article" date="2019" name="Int. J. Syst. Evol. Microbiol.">
        <title>The Global Catalogue of Microorganisms (GCM) 10K type strain sequencing project: providing services to taxonomists for standard genome sequencing and annotation.</title>
        <authorList>
            <consortium name="The Broad Institute Genomics Platform"/>
            <consortium name="The Broad Institute Genome Sequencing Center for Infectious Disease"/>
            <person name="Wu L."/>
            <person name="Ma J."/>
        </authorList>
    </citation>
    <scope>NUCLEOTIDE SEQUENCE [LARGE SCALE GENOMIC DNA]</scope>
    <source>
        <strain evidence="13">CCUG 39402</strain>
    </source>
</reference>
<keyword evidence="8" id="KW-0411">Iron-sulfur</keyword>
<feature type="domain" description="FAD-binding FR-type" evidence="11">
    <location>
        <begin position="3"/>
        <end position="112"/>
    </location>
</feature>
<dbReference type="EMBL" id="JBHSRS010000078">
    <property type="protein sequence ID" value="MFC6282539.1"/>
    <property type="molecule type" value="Genomic_DNA"/>
</dbReference>
<keyword evidence="5" id="KW-0479">Metal-binding</keyword>
<dbReference type="Gene3D" id="3.40.50.80">
    <property type="entry name" value="Nucleotide-binding domain of ferredoxin-NADP reductase (FNR) module"/>
    <property type="match status" value="1"/>
</dbReference>
<dbReference type="PROSITE" id="PS51085">
    <property type="entry name" value="2FE2S_FER_2"/>
    <property type="match status" value="1"/>
</dbReference>
<dbReference type="PRINTS" id="PR00409">
    <property type="entry name" value="PHDIOXRDTASE"/>
</dbReference>
<evidence type="ECO:0000256" key="5">
    <source>
        <dbReference type="ARBA" id="ARBA00022723"/>
    </source>
</evidence>
<dbReference type="Pfam" id="PF22290">
    <property type="entry name" value="DmmA-like_N"/>
    <property type="match status" value="1"/>
</dbReference>
<evidence type="ECO:0000259" key="11">
    <source>
        <dbReference type="PROSITE" id="PS51384"/>
    </source>
</evidence>
<evidence type="ECO:0000259" key="10">
    <source>
        <dbReference type="PROSITE" id="PS51085"/>
    </source>
</evidence>
<dbReference type="Gene3D" id="3.10.20.30">
    <property type="match status" value="1"/>
</dbReference>
<evidence type="ECO:0000256" key="8">
    <source>
        <dbReference type="ARBA" id="ARBA00023014"/>
    </source>
</evidence>
<dbReference type="PROSITE" id="PS51384">
    <property type="entry name" value="FAD_FR"/>
    <property type="match status" value="1"/>
</dbReference>
<keyword evidence="9" id="KW-0472">Membrane</keyword>
<dbReference type="InterPro" id="IPR050415">
    <property type="entry name" value="MRET"/>
</dbReference>
<dbReference type="InterPro" id="IPR012675">
    <property type="entry name" value="Beta-grasp_dom_sf"/>
</dbReference>
<evidence type="ECO:0000256" key="6">
    <source>
        <dbReference type="ARBA" id="ARBA00023002"/>
    </source>
</evidence>
<feature type="transmembrane region" description="Helical" evidence="9">
    <location>
        <begin position="119"/>
        <end position="138"/>
    </location>
</feature>
<dbReference type="PROSITE" id="PS00197">
    <property type="entry name" value="2FE2S_FER_1"/>
    <property type="match status" value="1"/>
</dbReference>
<keyword evidence="4" id="KW-0001">2Fe-2S</keyword>
<dbReference type="InterPro" id="IPR001041">
    <property type="entry name" value="2Fe-2S_ferredoxin-type"/>
</dbReference>
<dbReference type="CDD" id="cd06185">
    <property type="entry name" value="PDR_like"/>
    <property type="match status" value="1"/>
</dbReference>
<proteinExistence type="predicted"/>
<dbReference type="SUPFAM" id="SSF54292">
    <property type="entry name" value="2Fe-2S ferredoxin-like"/>
    <property type="match status" value="1"/>
</dbReference>
<evidence type="ECO:0000256" key="3">
    <source>
        <dbReference type="ARBA" id="ARBA00022643"/>
    </source>
</evidence>
<name>A0ABW1TZY5_9BURK</name>
<keyword evidence="13" id="KW-1185">Reference proteome</keyword>
<keyword evidence="9" id="KW-0812">Transmembrane</keyword>